<sequence length="324" mass="35289">MDDSLVAKLNWQWAQGAPADDITKAGLLVHVLDGMGINGRGFYDPFAKKHTGLPPVGEKLWYMVGRAQIESSRAKLNKTMAKLASHALSARASCSIISRSYPFHFSPHNMQMLRAGYGRMPHLILNTNATEVRRRVSCCYSMDVGTLGMALSNQSETCEFSRLTGRPILRMGGKHEVSCPMRKLPGCVTKPLFILPTHSKSGACKGGRCHKGPFPRLRSCLLHMDIPSCSLEAASLPPSRPLHYCARAYNEVVLDISLGGQWDMRKMATALGINHDASNASISLARAVHCAAASDGVHVPLLWYNESAASEPYSILDEGRSKGA</sequence>
<gene>
    <name evidence="1" type="ORF">CLEP1334_LOCUS14061</name>
</gene>
<protein>
    <submittedName>
        <fullName evidence="1">Uncharacterized protein</fullName>
    </submittedName>
</protein>
<dbReference type="EMBL" id="HBER01027908">
    <property type="protein sequence ID" value="CAD8538778.1"/>
    <property type="molecule type" value="Transcribed_RNA"/>
</dbReference>
<reference evidence="1" key="1">
    <citation type="submission" date="2021-01" db="EMBL/GenBank/DDBJ databases">
        <authorList>
            <person name="Corre E."/>
            <person name="Pelletier E."/>
            <person name="Niang G."/>
            <person name="Scheremetjew M."/>
            <person name="Finn R."/>
            <person name="Kale V."/>
            <person name="Holt S."/>
            <person name="Cochrane G."/>
            <person name="Meng A."/>
            <person name="Brown T."/>
            <person name="Cohen L."/>
        </authorList>
    </citation>
    <scope>NUCLEOTIDE SEQUENCE</scope>
    <source>
        <strain evidence="1">RCC1130</strain>
    </source>
</reference>
<organism evidence="1">
    <name type="scientific">Calcidiscus leptoporus</name>
    <dbReference type="NCBI Taxonomy" id="127549"/>
    <lineage>
        <taxon>Eukaryota</taxon>
        <taxon>Haptista</taxon>
        <taxon>Haptophyta</taxon>
        <taxon>Prymnesiophyceae</taxon>
        <taxon>Coccolithales</taxon>
        <taxon>Calcidiscaceae</taxon>
        <taxon>Calcidiscus</taxon>
    </lineage>
</organism>
<name>A0A7S0J220_9EUKA</name>
<evidence type="ECO:0000313" key="1">
    <source>
        <dbReference type="EMBL" id="CAD8538778.1"/>
    </source>
</evidence>
<dbReference type="AlphaFoldDB" id="A0A7S0J220"/>
<accession>A0A7S0J220</accession>
<proteinExistence type="predicted"/>